<organism evidence="2 3">
    <name type="scientific">Streptomyces fuscichromogenes</name>
    <dbReference type="NCBI Taxonomy" id="1324013"/>
    <lineage>
        <taxon>Bacteria</taxon>
        <taxon>Bacillati</taxon>
        <taxon>Actinomycetota</taxon>
        <taxon>Actinomycetes</taxon>
        <taxon>Kitasatosporales</taxon>
        <taxon>Streptomycetaceae</taxon>
        <taxon>Streptomyces</taxon>
    </lineage>
</organism>
<dbReference type="Proteomes" id="UP000653411">
    <property type="component" value="Unassembled WGS sequence"/>
</dbReference>
<gene>
    <name evidence="2" type="ORF">GCM10011578_025350</name>
</gene>
<evidence type="ECO:0000313" key="2">
    <source>
        <dbReference type="EMBL" id="GGN02759.1"/>
    </source>
</evidence>
<reference evidence="2" key="2">
    <citation type="submission" date="2020-09" db="EMBL/GenBank/DDBJ databases">
        <authorList>
            <person name="Sun Q."/>
            <person name="Zhou Y."/>
        </authorList>
    </citation>
    <scope>NUCLEOTIDE SEQUENCE</scope>
    <source>
        <strain evidence="2">CGMCC 4.7110</strain>
    </source>
</reference>
<feature type="domain" description="AAA+ ATPase" evidence="1">
    <location>
        <begin position="11"/>
        <end position="300"/>
    </location>
</feature>
<comment type="caution">
    <text evidence="2">The sequence shown here is derived from an EMBL/GenBank/DDBJ whole genome shotgun (WGS) entry which is preliminary data.</text>
</comment>
<dbReference type="AlphaFoldDB" id="A0A918CR20"/>
<evidence type="ECO:0000259" key="1">
    <source>
        <dbReference type="SMART" id="SM00382"/>
    </source>
</evidence>
<dbReference type="InterPro" id="IPR027417">
    <property type="entry name" value="P-loop_NTPase"/>
</dbReference>
<name>A0A918CR20_9ACTN</name>
<keyword evidence="3" id="KW-1185">Reference proteome</keyword>
<accession>A0A918CR20</accession>
<protein>
    <recommendedName>
        <fullName evidence="1">AAA+ ATPase domain-containing protein</fullName>
    </recommendedName>
</protein>
<dbReference type="SMART" id="SM00382">
    <property type="entry name" value="AAA"/>
    <property type="match status" value="1"/>
</dbReference>
<reference evidence="2" key="1">
    <citation type="journal article" date="2014" name="Int. J. Syst. Evol. Microbiol.">
        <title>Complete genome sequence of Corynebacterium casei LMG S-19264T (=DSM 44701T), isolated from a smear-ripened cheese.</title>
        <authorList>
            <consortium name="US DOE Joint Genome Institute (JGI-PGF)"/>
            <person name="Walter F."/>
            <person name="Albersmeier A."/>
            <person name="Kalinowski J."/>
            <person name="Ruckert C."/>
        </authorList>
    </citation>
    <scope>NUCLEOTIDE SEQUENCE</scope>
    <source>
        <strain evidence="2">CGMCC 4.7110</strain>
    </source>
</reference>
<evidence type="ECO:0000313" key="3">
    <source>
        <dbReference type="Proteomes" id="UP000653411"/>
    </source>
</evidence>
<sequence>MDRTPGPGLATPPALLLLGPHGSGKSSLLGYLEHWAQRLPLASVDLAAATSEGQGKTFFDALTEVVFRLQEVKDDHPPLVFPSFSVLLMAVVTGVSTQSRERAVQEMRAAFEPHGQDGQGGQDGPQEYPYEKLQPLIQGVAAAVGGVPAWVTQVIPVVRGGQRVRAAFEIRRRVAHAARDAGHHHGHMDFLVRVNRLFNGPSVQRDEAETLLMRAFLADLRAIYTGRRGRRRRNAHCLLLLDNADHEAGNRLLRLLLESRAAREHADPLLVVAAARTRPETLARREEGTLSAVLDYRTGSWPDGTVFEPVRVRGLSVGWLRDLNREEVLHHAAEVLKELPERAAQPEARDPAEWLGWVVHGATRGQPAATGEVLGALGRFPADTDWATRVRQCLALPRAVPGPDPGPTAAEQVLDRLLPHLETALWRALPSTAAALTPDQAEAAPGLLPNLAARNWYEAVATDVARPVVRLLLLRLLDAAPGDRGADPWENACRILRAAAAGDERTQAYYDLACEDVAGAVGYLRRRFGAVPAAEWCADLSWLQRAPARWPGGLPEPARARYERLVGGAVGDDAGQVITRLLVAGWITAHPRTDPCAELYEDPFGDPYAELYGDIAEDFRALRRLARDANDLFVFRERAEQYERKPW</sequence>
<dbReference type="InterPro" id="IPR003593">
    <property type="entry name" value="AAA+_ATPase"/>
</dbReference>
<dbReference type="SUPFAM" id="SSF52540">
    <property type="entry name" value="P-loop containing nucleoside triphosphate hydrolases"/>
    <property type="match status" value="1"/>
</dbReference>
<dbReference type="EMBL" id="BMML01000005">
    <property type="protein sequence ID" value="GGN02759.1"/>
    <property type="molecule type" value="Genomic_DNA"/>
</dbReference>
<proteinExistence type="predicted"/>